<keyword evidence="2" id="KW-1185">Reference proteome</keyword>
<reference evidence="1 2" key="1">
    <citation type="journal article" date="2019" name="PLoS ONE">
        <title>Comparative genome analysis indicates high evolutionary potential of pathogenicity genes in Colletotrichum tanaceti.</title>
        <authorList>
            <person name="Lelwala R.V."/>
            <person name="Korhonen P.K."/>
            <person name="Young N.D."/>
            <person name="Scott J.B."/>
            <person name="Ades P.A."/>
            <person name="Gasser R.B."/>
            <person name="Taylor P.W.J."/>
        </authorList>
    </citation>
    <scope>NUCLEOTIDE SEQUENCE [LARGE SCALE GENOMIC DNA]</scope>
    <source>
        <strain evidence="1">BRIP57314</strain>
    </source>
</reference>
<dbReference type="EMBL" id="PJEX01000065">
    <property type="protein sequence ID" value="TKW56526.1"/>
    <property type="molecule type" value="Genomic_DNA"/>
</dbReference>
<evidence type="ECO:0000313" key="2">
    <source>
        <dbReference type="Proteomes" id="UP000310108"/>
    </source>
</evidence>
<dbReference type="AlphaFoldDB" id="A0A4V6DHG9"/>
<gene>
    <name evidence="1" type="ORF">CTA1_10627</name>
</gene>
<dbReference type="Proteomes" id="UP000310108">
    <property type="component" value="Unassembled WGS sequence"/>
</dbReference>
<organism evidence="1 2">
    <name type="scientific">Colletotrichum tanaceti</name>
    <dbReference type="NCBI Taxonomy" id="1306861"/>
    <lineage>
        <taxon>Eukaryota</taxon>
        <taxon>Fungi</taxon>
        <taxon>Dikarya</taxon>
        <taxon>Ascomycota</taxon>
        <taxon>Pezizomycotina</taxon>
        <taxon>Sordariomycetes</taxon>
        <taxon>Hypocreomycetidae</taxon>
        <taxon>Glomerellales</taxon>
        <taxon>Glomerellaceae</taxon>
        <taxon>Colletotrichum</taxon>
        <taxon>Colletotrichum destructivum species complex</taxon>
    </lineage>
</organism>
<protein>
    <submittedName>
        <fullName evidence="1">Uncharacterized protein</fullName>
    </submittedName>
</protein>
<accession>A0A4V6DHG9</accession>
<proteinExistence type="predicted"/>
<comment type="caution">
    <text evidence="1">The sequence shown here is derived from an EMBL/GenBank/DDBJ whole genome shotgun (WGS) entry which is preliminary data.</text>
</comment>
<name>A0A4V6DHG9_9PEZI</name>
<sequence>MLEISGIRTIEKRQARRMLEISVIRTIEKRQARRMLEIPGIRAVERVAWRMLEIPGDLWGSEEAGEIQGPRSPQEASSRELMGWAGSCWRAGDLVPGNFLFLS</sequence>
<evidence type="ECO:0000313" key="1">
    <source>
        <dbReference type="EMBL" id="TKW56526.1"/>
    </source>
</evidence>